<sequence length="251" mass="26922">MFNCWLLLLFCLVTRGFEIVAEPQNSDDNDSEVAGMKLTSIHEGAGIEYAFLGNTSRDFNFNESNNDLYFLVPARDEFGNTTFQQSLYVDLGEDDSNSGVVQFTIGGQSYVSIDDEGLIRVRNSNAFFACKNIPELAGYTNSVKNWAVMLYPYGGAPDTCVYIKLVAEGWGSSNSTSQSSTVSVSSTESSKGSSSTVSTSSSSESSKTSETSETSSISTDSQSASSNTSGNSGLINKPTIPLALVFLFNLL</sequence>
<dbReference type="EMBL" id="CALSDN010000013">
    <property type="protein sequence ID" value="CAH6723145.1"/>
    <property type="molecule type" value="Genomic_DNA"/>
</dbReference>
<evidence type="ECO:0000313" key="2">
    <source>
        <dbReference type="Proteomes" id="UP001152531"/>
    </source>
</evidence>
<evidence type="ECO:0000313" key="1">
    <source>
        <dbReference type="EMBL" id="CAH6723145.1"/>
    </source>
</evidence>
<gene>
    <name evidence="1" type="ORF">CLIB1444_13S01354</name>
</gene>
<proteinExistence type="predicted"/>
<comment type="caution">
    <text evidence="1">The sequence shown here is derived from an EMBL/GenBank/DDBJ whole genome shotgun (WGS) entry which is preliminary data.</text>
</comment>
<name>A0ACA9YE60_9ASCO</name>
<protein>
    <submittedName>
        <fullName evidence="1">Cell wall protein Pga30p</fullName>
    </submittedName>
</protein>
<reference evidence="1" key="1">
    <citation type="submission" date="2022-06" db="EMBL/GenBank/DDBJ databases">
        <authorList>
            <person name="Legras J.-L."/>
            <person name="Devillers H."/>
            <person name="Grondin C."/>
        </authorList>
    </citation>
    <scope>NUCLEOTIDE SEQUENCE</scope>
    <source>
        <strain evidence="1">CLIB 1444</strain>
    </source>
</reference>
<dbReference type="Proteomes" id="UP001152531">
    <property type="component" value="Unassembled WGS sequence"/>
</dbReference>
<organism evidence="1 2">
    <name type="scientific">[Candida] jaroonii</name>
    <dbReference type="NCBI Taxonomy" id="467808"/>
    <lineage>
        <taxon>Eukaryota</taxon>
        <taxon>Fungi</taxon>
        <taxon>Dikarya</taxon>
        <taxon>Ascomycota</taxon>
        <taxon>Saccharomycotina</taxon>
        <taxon>Pichiomycetes</taxon>
        <taxon>Debaryomycetaceae</taxon>
        <taxon>Yamadazyma</taxon>
    </lineage>
</organism>
<accession>A0ACA9YE60</accession>
<keyword evidence="2" id="KW-1185">Reference proteome</keyword>